<dbReference type="OrthoDB" id="2896625at2759"/>
<evidence type="ECO:0000313" key="1">
    <source>
        <dbReference type="EMBL" id="KAF5345698.1"/>
    </source>
</evidence>
<comment type="caution">
    <text evidence="1">The sequence shown here is derived from an EMBL/GenBank/DDBJ whole genome shotgun (WGS) entry which is preliminary data.</text>
</comment>
<dbReference type="Proteomes" id="UP000559256">
    <property type="component" value="Unassembled WGS sequence"/>
</dbReference>
<proteinExistence type="predicted"/>
<reference evidence="1 2" key="1">
    <citation type="journal article" date="2020" name="ISME J.">
        <title>Uncovering the hidden diversity of litter-decomposition mechanisms in mushroom-forming fungi.</title>
        <authorList>
            <person name="Floudas D."/>
            <person name="Bentzer J."/>
            <person name="Ahren D."/>
            <person name="Johansson T."/>
            <person name="Persson P."/>
            <person name="Tunlid A."/>
        </authorList>
    </citation>
    <scope>NUCLEOTIDE SEQUENCE [LARGE SCALE GENOMIC DNA]</scope>
    <source>
        <strain evidence="1 2">CBS 291.85</strain>
    </source>
</reference>
<dbReference type="EMBL" id="JAACJM010000109">
    <property type="protein sequence ID" value="KAF5345698.1"/>
    <property type="molecule type" value="Genomic_DNA"/>
</dbReference>
<dbReference type="AlphaFoldDB" id="A0A8H5CRG1"/>
<name>A0A8H5CRG1_9AGAR</name>
<sequence>MMTAYRVASYIRSLGQLSPLRGEKGSSLKRMFSSQVAVRPFSTKYTLGELKDKLIAQIFTALRYGPCYQNATKRAYSQASSGADGSNPTVSPYVYPAEDLLKSLEMTANTELPSIPPGQDQEYFWRAYLLANQIILYLAARPPAEAESFHAVLQSAVVELDSPIGRGRAGILKIVQMMVDTISTLPPDSPLRAQHPEVFEAYEKLSFSHQVYTGSVLRADVLCVLAVFHLFIAQLYVLISDSIVVSCLSSIGAA</sequence>
<protein>
    <submittedName>
        <fullName evidence="1">Uncharacterized protein</fullName>
    </submittedName>
</protein>
<accession>A0A8H5CRG1</accession>
<keyword evidence="2" id="KW-1185">Reference proteome</keyword>
<organism evidence="1 2">
    <name type="scientific">Tetrapyrgos nigripes</name>
    <dbReference type="NCBI Taxonomy" id="182062"/>
    <lineage>
        <taxon>Eukaryota</taxon>
        <taxon>Fungi</taxon>
        <taxon>Dikarya</taxon>
        <taxon>Basidiomycota</taxon>
        <taxon>Agaricomycotina</taxon>
        <taxon>Agaricomycetes</taxon>
        <taxon>Agaricomycetidae</taxon>
        <taxon>Agaricales</taxon>
        <taxon>Marasmiineae</taxon>
        <taxon>Marasmiaceae</taxon>
        <taxon>Tetrapyrgos</taxon>
    </lineage>
</organism>
<evidence type="ECO:0000313" key="2">
    <source>
        <dbReference type="Proteomes" id="UP000559256"/>
    </source>
</evidence>
<gene>
    <name evidence="1" type="ORF">D9758_013046</name>
</gene>